<dbReference type="Proteomes" id="UP000593563">
    <property type="component" value="Unassembled WGS sequence"/>
</dbReference>
<keyword evidence="4" id="KW-1185">Reference proteome</keyword>
<feature type="compositionally biased region" description="Basic residues" evidence="1">
    <location>
        <begin position="190"/>
        <end position="208"/>
    </location>
</feature>
<feature type="compositionally biased region" description="Acidic residues" evidence="1">
    <location>
        <begin position="262"/>
        <end position="272"/>
    </location>
</feature>
<accession>A0A6L5BBC0</accession>
<dbReference type="Pfam" id="PF12776">
    <property type="entry name" value="Myb_DNA-bind_3"/>
    <property type="match status" value="1"/>
</dbReference>
<feature type="region of interest" description="Disordered" evidence="1">
    <location>
        <begin position="253"/>
        <end position="289"/>
    </location>
</feature>
<proteinExistence type="predicted"/>
<evidence type="ECO:0000259" key="2">
    <source>
        <dbReference type="Pfam" id="PF12776"/>
    </source>
</evidence>
<dbReference type="PANTHER" id="PTHR46929">
    <property type="entry name" value="EXPRESSED PROTEIN"/>
    <property type="match status" value="1"/>
</dbReference>
<reference evidence="3" key="1">
    <citation type="submission" date="2020-01" db="EMBL/GenBank/DDBJ databases">
        <title>The Celery Genome Sequence Reveals Sequential Paleo-tetraploidization, Resistance Gene Elimination, Karyotype Evolution, and Functional Innovation in Apiales.</title>
        <authorList>
            <person name="Song X."/>
        </authorList>
    </citation>
    <scope>NUCLEOTIDE SEQUENCE</scope>
    <source>
        <tissue evidence="3">Leaf</tissue>
    </source>
</reference>
<dbReference type="EMBL" id="WRXP01001660">
    <property type="protein sequence ID" value="KAF1002137.1"/>
    <property type="molecule type" value="Genomic_DNA"/>
</dbReference>
<sequence>MSLSHYGLVGLRKSWVSSHDECLLELLIEQQNCGKTTSNLFKYEVYKTVTQKLNQKFGTNVEENQIKLRYSAMKKDYGVIKTLLGHPGFHWDGQKQMVVADDKVWENYVAVRRDARPYRWRSFPLYDKMTIIFEDSVGAVGAKNLHLPSSANKILEEVNSDPETVQVLEPAREPEQFNVDTQDSDSSFHVKNKQPRKGKSKTSGRKRSAHVEAEDSIENAFYEMPSADRCTRMQKNVNVPHYTTRKSAFLATSGYDKSPQVEAEDSLEDASDENPSAATSKGRQKNVIESQYKKKKLNSVATSGYYKRPQFEAQDIIENAFEESPLAARFKGVQENLNSARAIYQRCLEELQRIDELDDSEFSKAVCALKDDKNAIAFMTIRGPRQLIWLRSILNEY</sequence>
<evidence type="ECO:0000256" key="1">
    <source>
        <dbReference type="SAM" id="MobiDB-lite"/>
    </source>
</evidence>
<dbReference type="AlphaFoldDB" id="A0A6L5BBC0"/>
<organism evidence="3 4">
    <name type="scientific">Apium graveolens</name>
    <name type="common">Celery</name>
    <dbReference type="NCBI Taxonomy" id="4045"/>
    <lineage>
        <taxon>Eukaryota</taxon>
        <taxon>Viridiplantae</taxon>
        <taxon>Streptophyta</taxon>
        <taxon>Embryophyta</taxon>
        <taxon>Tracheophyta</taxon>
        <taxon>Spermatophyta</taxon>
        <taxon>Magnoliopsida</taxon>
        <taxon>eudicotyledons</taxon>
        <taxon>Gunneridae</taxon>
        <taxon>Pentapetalae</taxon>
        <taxon>asterids</taxon>
        <taxon>campanulids</taxon>
        <taxon>Apiales</taxon>
        <taxon>Apiaceae</taxon>
        <taxon>Apioideae</taxon>
        <taxon>apioid superclade</taxon>
        <taxon>Apieae</taxon>
        <taxon>Apium</taxon>
    </lineage>
</organism>
<dbReference type="InterPro" id="IPR024752">
    <property type="entry name" value="Myb/SANT-like_dom"/>
</dbReference>
<dbReference type="PANTHER" id="PTHR46929:SF2">
    <property type="entry name" value="MYB_SANT-LIKE DOMAIN-CONTAINING PROTEIN"/>
    <property type="match status" value="1"/>
</dbReference>
<evidence type="ECO:0000313" key="4">
    <source>
        <dbReference type="Proteomes" id="UP000593563"/>
    </source>
</evidence>
<feature type="compositionally biased region" description="Polar residues" evidence="1">
    <location>
        <begin position="178"/>
        <end position="189"/>
    </location>
</feature>
<comment type="caution">
    <text evidence="3">The sequence shown here is derived from an EMBL/GenBank/DDBJ whole genome shotgun (WGS) entry which is preliminary data.</text>
</comment>
<name>A0A6L5BBC0_APIGR</name>
<evidence type="ECO:0000313" key="3">
    <source>
        <dbReference type="EMBL" id="KAF1002137.1"/>
    </source>
</evidence>
<feature type="region of interest" description="Disordered" evidence="1">
    <location>
        <begin position="173"/>
        <end position="212"/>
    </location>
</feature>
<protein>
    <recommendedName>
        <fullName evidence="2">Myb/SANT-like domain-containing protein</fullName>
    </recommendedName>
</protein>
<gene>
    <name evidence="3" type="ORF">AG4045_016377</name>
</gene>
<feature type="domain" description="Myb/SANT-like" evidence="2">
    <location>
        <begin position="14"/>
        <end position="108"/>
    </location>
</feature>